<evidence type="ECO:0000256" key="1">
    <source>
        <dbReference type="SAM" id="Phobius"/>
    </source>
</evidence>
<feature type="transmembrane region" description="Helical" evidence="1">
    <location>
        <begin position="66"/>
        <end position="84"/>
    </location>
</feature>
<gene>
    <name evidence="2" type="ORF">PM085_12570</name>
</gene>
<organism evidence="2 3">
    <name type="scientific">Halorubrum ezzemoulense</name>
    <name type="common">Halorubrum chaoviator</name>
    <dbReference type="NCBI Taxonomy" id="337243"/>
    <lineage>
        <taxon>Archaea</taxon>
        <taxon>Methanobacteriati</taxon>
        <taxon>Methanobacteriota</taxon>
        <taxon>Stenosarchaea group</taxon>
        <taxon>Halobacteria</taxon>
        <taxon>Halobacteriales</taxon>
        <taxon>Haloferacaceae</taxon>
        <taxon>Halorubrum</taxon>
    </lineage>
</organism>
<keyword evidence="1" id="KW-0812">Transmembrane</keyword>
<evidence type="ECO:0000313" key="3">
    <source>
        <dbReference type="Proteomes" id="UP001210528"/>
    </source>
</evidence>
<dbReference type="Proteomes" id="UP001210528">
    <property type="component" value="Unassembled WGS sequence"/>
</dbReference>
<accession>A0ABT4Z4L4</accession>
<comment type="caution">
    <text evidence="2">The sequence shown here is derived from an EMBL/GenBank/DDBJ whole genome shotgun (WGS) entry which is preliminary data.</text>
</comment>
<dbReference type="RefSeq" id="WP_271941590.1">
    <property type="nucleotide sequence ID" value="NZ_JAQLTY010000004.1"/>
</dbReference>
<keyword evidence="3" id="KW-1185">Reference proteome</keyword>
<name>A0ABT4Z4L4_HALEZ</name>
<evidence type="ECO:0008006" key="4">
    <source>
        <dbReference type="Google" id="ProtNLM"/>
    </source>
</evidence>
<keyword evidence="1" id="KW-0472">Membrane</keyword>
<sequence>MTVLADMTTIPHIRGTVHGVAAMVTLVVGSMLTDAIREEYELFAQIAATTTHLLIDVAELPVSREIAAVVVPVGVLMGVWVFAYELQRLLRAE</sequence>
<dbReference type="EMBL" id="JAQLUK010000012">
    <property type="protein sequence ID" value="MDB2293106.1"/>
    <property type="molecule type" value="Genomic_DNA"/>
</dbReference>
<reference evidence="2 3" key="1">
    <citation type="submission" date="2023-01" db="EMBL/GenBank/DDBJ databases">
        <title>Halorubrum ezzemoulense from Santa Pola, Spain.</title>
        <authorList>
            <person name="Feng Y."/>
            <person name="Louyakis A.S."/>
            <person name="Gogarten J.P."/>
        </authorList>
    </citation>
    <scope>NUCLEOTIDE SEQUENCE [LARGE SCALE GENOMIC DNA]</scope>
    <source>
        <strain evidence="2 3">AMM015</strain>
    </source>
</reference>
<keyword evidence="1" id="KW-1133">Transmembrane helix</keyword>
<protein>
    <recommendedName>
        <fullName evidence="4">Metal-dependent hydrolase</fullName>
    </recommendedName>
</protein>
<evidence type="ECO:0000313" key="2">
    <source>
        <dbReference type="EMBL" id="MDB2293106.1"/>
    </source>
</evidence>
<proteinExistence type="predicted"/>